<dbReference type="Proteomes" id="UP000092177">
    <property type="component" value="Chromosome 4"/>
</dbReference>
<dbReference type="Pfam" id="PF13193">
    <property type="entry name" value="AMP-binding_C"/>
    <property type="match status" value="1"/>
</dbReference>
<dbReference type="KEGG" id="chig:CH63R_05893"/>
<dbReference type="PANTHER" id="PTHR43201:SF6">
    <property type="entry name" value="ACYL COA SYNTHETASE (EUROFUNG)"/>
    <property type="match status" value="1"/>
</dbReference>
<reference evidence="4" key="1">
    <citation type="journal article" date="2017" name="BMC Genomics">
        <title>Gapless genome assembly of Colletotrichum higginsianum reveals chromosome structure and association of transposable elements with secondary metabolite gene clusters.</title>
        <authorList>
            <person name="Dallery J.-F."/>
            <person name="Lapalu N."/>
            <person name="Zampounis A."/>
            <person name="Pigne S."/>
            <person name="Luyten I."/>
            <person name="Amselem J."/>
            <person name="Wittenberg A.H.J."/>
            <person name="Zhou S."/>
            <person name="de Queiroz M.V."/>
            <person name="Robin G.P."/>
            <person name="Auger A."/>
            <person name="Hainaut M."/>
            <person name="Henrissat B."/>
            <person name="Kim K.-T."/>
            <person name="Lee Y.-H."/>
            <person name="Lespinet O."/>
            <person name="Schwartz D.C."/>
            <person name="Thon M.R."/>
            <person name="O'Connell R.J."/>
        </authorList>
    </citation>
    <scope>NUCLEOTIDE SEQUENCE [LARGE SCALE GENOMIC DNA]</scope>
    <source>
        <strain evidence="4">IMI 349063</strain>
    </source>
</reference>
<name>A0A1B7YDJ9_COLHI</name>
<proteinExistence type="predicted"/>
<dbReference type="PANTHER" id="PTHR43201">
    <property type="entry name" value="ACYL-COA SYNTHETASE"/>
    <property type="match status" value="1"/>
</dbReference>
<dbReference type="GO" id="GO:0006631">
    <property type="term" value="P:fatty acid metabolic process"/>
    <property type="evidence" value="ECO:0007669"/>
    <property type="project" value="TreeGrafter"/>
</dbReference>
<dbReference type="GeneID" id="28864975"/>
<dbReference type="Gene3D" id="3.40.50.980">
    <property type="match status" value="1"/>
</dbReference>
<dbReference type="EMBL" id="LTAN01000004">
    <property type="protein sequence ID" value="OBR10201.1"/>
    <property type="molecule type" value="Genomic_DNA"/>
</dbReference>
<evidence type="ECO:0000313" key="4">
    <source>
        <dbReference type="Proteomes" id="UP000092177"/>
    </source>
</evidence>
<accession>A0A1B7YDJ9</accession>
<dbReference type="SUPFAM" id="SSF56801">
    <property type="entry name" value="Acetyl-CoA synthetase-like"/>
    <property type="match status" value="1"/>
</dbReference>
<comment type="caution">
    <text evidence="3">The sequence shown here is derived from an EMBL/GenBank/DDBJ whole genome shotgun (WGS) entry which is preliminary data.</text>
</comment>
<feature type="domain" description="AMP-dependent synthetase/ligase" evidence="1">
    <location>
        <begin position="37"/>
        <end position="219"/>
    </location>
</feature>
<keyword evidence="4" id="KW-1185">Reference proteome</keyword>
<evidence type="ECO:0000313" key="3">
    <source>
        <dbReference type="EMBL" id="OBR10201.1"/>
    </source>
</evidence>
<dbReference type="AlphaFoldDB" id="A0A1B7YDJ9"/>
<dbReference type="Pfam" id="PF00501">
    <property type="entry name" value="AMP-binding"/>
    <property type="match status" value="2"/>
</dbReference>
<dbReference type="InterPro" id="IPR042099">
    <property type="entry name" value="ANL_N_sf"/>
</dbReference>
<dbReference type="InterPro" id="IPR045851">
    <property type="entry name" value="AMP-bd_C_sf"/>
</dbReference>
<dbReference type="InterPro" id="IPR000873">
    <property type="entry name" value="AMP-dep_synth/lig_dom"/>
</dbReference>
<feature type="domain" description="AMP-binding enzyme C-terminal" evidence="2">
    <location>
        <begin position="500"/>
        <end position="582"/>
    </location>
</feature>
<dbReference type="GO" id="GO:0031956">
    <property type="term" value="F:medium-chain fatty acid-CoA ligase activity"/>
    <property type="evidence" value="ECO:0007669"/>
    <property type="project" value="TreeGrafter"/>
</dbReference>
<dbReference type="RefSeq" id="XP_018158718.1">
    <property type="nucleotide sequence ID" value="XM_018300868.1"/>
</dbReference>
<keyword evidence="3" id="KW-0436">Ligase</keyword>
<dbReference type="VEuPathDB" id="FungiDB:CH63R_05893"/>
<dbReference type="InterPro" id="IPR025110">
    <property type="entry name" value="AMP-bd_C"/>
</dbReference>
<evidence type="ECO:0000259" key="2">
    <source>
        <dbReference type="Pfam" id="PF13193"/>
    </source>
</evidence>
<protein>
    <submittedName>
        <fullName evidence="3">4-coumarate-CoA ligase</fullName>
    </submittedName>
</protein>
<organism evidence="3 4">
    <name type="scientific">Colletotrichum higginsianum (strain IMI 349063)</name>
    <name type="common">Crucifer anthracnose fungus</name>
    <dbReference type="NCBI Taxonomy" id="759273"/>
    <lineage>
        <taxon>Eukaryota</taxon>
        <taxon>Fungi</taxon>
        <taxon>Dikarya</taxon>
        <taxon>Ascomycota</taxon>
        <taxon>Pezizomycotina</taxon>
        <taxon>Sordariomycetes</taxon>
        <taxon>Hypocreomycetidae</taxon>
        <taxon>Glomerellales</taxon>
        <taxon>Glomerellaceae</taxon>
        <taxon>Colletotrichum</taxon>
        <taxon>Colletotrichum destructivum species complex</taxon>
    </lineage>
</organism>
<sequence>MASDKASFADSRSRQLSIVHGPTSPPLFLKPLGSLIEDQAKKHANRLALVVPWQSTRLTYRELADRSKVTAKAMLEVGLHHGDCVGIIAGNCYQYIEIFLGASRIGCPFVVLNNAYSPEELKNAVTSSDCRLLFIAPQIGPKVLSSHLQAVLDVPPGNSRLKQIVCLQKFDNPNQGAICESYNAFFNRGQSIFMNDSVLKRAARKVRATDVLNLQFTSGKHLEYFRYLVARNANSRFTKAPRDCPRPQHSHTWSHKWFKGVLLQLILAPRNLINDAIFVGDAMRLTEVDIVCSPPPLFHCFGLVLGFLSSFCHGSSIVLPSDNFDARKALLAVVQEKATALLGVPTMFLAELEELDRSTLSVTTLRTGIISGSAVPSTLMQTLRERMKIEDLLIAYGMTETSPVTFITAVEDSRGKKATSIGRVLPHSAAKVVDSLGNILPQGSRGELCTSGFALQKGYWKDTEKTKEAMRQDENGVTWMHTGDEGFIDEEGGENISPNEIEDRLLSHPAIVECCVVGLEHKKYGEVVASFLRAAENTAPLSDAEVRLWVTDKLGRIKAPSHVFWIGHADVGSALPKTASGKYQKHLVRARGNALLKRPGIQAKL</sequence>
<evidence type="ECO:0000259" key="1">
    <source>
        <dbReference type="Pfam" id="PF00501"/>
    </source>
</evidence>
<feature type="domain" description="AMP-dependent synthetase/ligase" evidence="1">
    <location>
        <begin position="270"/>
        <end position="460"/>
    </location>
</feature>
<dbReference type="Gene3D" id="2.30.38.10">
    <property type="entry name" value="Luciferase, Domain 3"/>
    <property type="match status" value="1"/>
</dbReference>
<dbReference type="Gene3D" id="3.40.50.12780">
    <property type="entry name" value="N-terminal domain of ligase-like"/>
    <property type="match status" value="1"/>
</dbReference>
<gene>
    <name evidence="3" type="ORF">CH63R_05893</name>
</gene>
<dbReference type="OrthoDB" id="10253115at2759"/>
<dbReference type="Gene3D" id="3.30.300.30">
    <property type="match status" value="1"/>
</dbReference>